<evidence type="ECO:0000259" key="17">
    <source>
        <dbReference type="Pfam" id="PF02927"/>
    </source>
</evidence>
<dbReference type="EC" id="3.2.1.4" evidence="12"/>
<dbReference type="InterPro" id="IPR008928">
    <property type="entry name" value="6-hairpin_glycosidase_sf"/>
</dbReference>
<dbReference type="EMBL" id="SODF01000001">
    <property type="protein sequence ID" value="TDW23671.1"/>
    <property type="molecule type" value="Genomic_DNA"/>
</dbReference>
<evidence type="ECO:0000256" key="14">
    <source>
        <dbReference type="SAM" id="MobiDB-lite"/>
    </source>
</evidence>
<feature type="active site" evidence="10">
    <location>
        <position position="656"/>
    </location>
</feature>
<dbReference type="InterPro" id="IPR001524">
    <property type="entry name" value="Glyco_hydro_6_CS"/>
</dbReference>
<keyword evidence="8 10" id="KW-0624">Polysaccharide degradation</keyword>
<dbReference type="InterPro" id="IPR036434">
    <property type="entry name" value="Beta_cellobiohydrolase_sf"/>
</dbReference>
<sequence length="1035" mass="109624">MPTARQRALILALTVAVLPFSAIKPAVAADPTYERVLNGTFDSEKEPWWTSGNTPSAVTDGRLCAQIPAGTVNVWDSMIGQDDLPLEQGQPYTLRFDASTSRPVQFRAVLQQAAAPHGTAFNQAVNATTTTQTFTFTGTSPVSDTHGQVSFQAGGATEPYTLCLDNISVIGGIVPPGGVRDFGSPVRVNQVGYLTNGPKRATYVTTATTPLDWRLLAASNQIVSHGRTKPFGKDALSGDAVQLIDFGSYRGTGSGLRLAVGDDVSEPFDISSQVYAGLRKDALAYFYNNRSGIPIEAKYVGDTYARPAGHLGVAPNQGDTSVPCYPGTCDYSLDVRGGWYDAGDQGKYVVNGALAAWQLLDLYEETGPGVSLKIPEAGNRTPDVLDEAKWELDFLLSMQVPKGQPLAGMVHHKIHDEKWTALGTPPADDPQPRYLYPPSTAATLNLAAVGARCARVYAKWDKQFAARCLSAAETAWNAARQHPAIYAPAGGEGGGAYDDTKVTDEFSWAAAELFATTGKASYRHFITTTLNAADGFSWQETGGLADLALARVPWRLSSADQRKVRQRIATAADTYLADLRSQGYANPYKPADGQYVWGSNSGTANDAMILGIAADLTGRAAYRSAALESLDYLLGRNAINQSYVTGYGERASDNQHHRFWAHSLNPALPSPYPGSMAGGPNSHLQDPVAQRNLPGCAPAKCYIDDIGSYSTNEVAINWNSALAWLSAYADTQSHTRLAEAKLLSSPIDLTSGFYVDPNSNPATWVRDHQSDSRASSIQSNIASKPMAKWFANPPAGTTIGAMVGGLVGAADNADKLPILVAYNLPGRDACGGHSGGGAGSPAAYRSWVAAFADSIGSRPAVVIIEPDALGDFNCMSADQIAERNGMLSFALQQFRDRAPNTWAYLDAGNAGWVPAATMAQRLDGAGVSAAHGFVVNVSNYYTTSQSVSYANDVRANQSAPKPFVVDTSRNGNGSNGEWCNPAGRKLGSPGQVGGGAEMLLWVKVPGDSDGPCGIAPTTPAGQFTPELATGLINGF</sequence>
<feature type="domain" description="CBM-cenC" evidence="16">
    <location>
        <begin position="36"/>
        <end position="154"/>
    </location>
</feature>
<dbReference type="PROSITE" id="PS00698">
    <property type="entry name" value="GH9_3"/>
    <property type="match status" value="1"/>
</dbReference>
<dbReference type="Gene3D" id="2.60.120.260">
    <property type="entry name" value="Galactose-binding domain-like"/>
    <property type="match status" value="1"/>
</dbReference>
<dbReference type="EC" id="3.2.1.-" evidence="13"/>
<dbReference type="Gene3D" id="3.20.20.40">
    <property type="entry name" value="1, 4-beta cellobiohydrolase"/>
    <property type="match status" value="1"/>
</dbReference>
<dbReference type="InterPro" id="IPR014756">
    <property type="entry name" value="Ig_E-set"/>
</dbReference>
<keyword evidence="3 10" id="KW-0378">Hydrolase</keyword>
<dbReference type="Pfam" id="PF02018">
    <property type="entry name" value="CBM_4_9"/>
    <property type="match status" value="1"/>
</dbReference>
<evidence type="ECO:0000256" key="5">
    <source>
        <dbReference type="ARBA" id="ARBA00023157"/>
    </source>
</evidence>
<dbReference type="InterPro" id="IPR004197">
    <property type="entry name" value="Cellulase_Ig-like"/>
</dbReference>
<keyword evidence="6 10" id="KW-0119">Carbohydrate metabolism</keyword>
<evidence type="ECO:0000256" key="11">
    <source>
        <dbReference type="PROSITE-ProRule" id="PRU10060"/>
    </source>
</evidence>
<comment type="caution">
    <text evidence="18">The sequence shown here is derived from an EMBL/GenBank/DDBJ whole genome shotgun (WGS) entry which is preliminary data.</text>
</comment>
<name>A0A4R8A244_9ACTN</name>
<comment type="similarity">
    <text evidence="1 10 12">Belongs to the glycosyl hydrolase 9 (cellulase E) family.</text>
</comment>
<evidence type="ECO:0000256" key="8">
    <source>
        <dbReference type="ARBA" id="ARBA00023326"/>
    </source>
</evidence>
<proteinExistence type="inferred from homology"/>
<feature type="chain" id="PRO_5020858060" description="Multifunctional fusion protein" evidence="12">
    <location>
        <begin position="29"/>
        <end position="1035"/>
    </location>
</feature>
<dbReference type="PANTHER" id="PTHR34876:SF4">
    <property type="entry name" value="1,4-BETA-D-GLUCAN CELLOBIOHYDROLASE C-RELATED"/>
    <property type="match status" value="1"/>
</dbReference>
<evidence type="ECO:0000256" key="13">
    <source>
        <dbReference type="RuleBase" id="RU361186"/>
    </source>
</evidence>
<evidence type="ECO:0000256" key="9">
    <source>
        <dbReference type="PROSITE-ProRule" id="PRU10057"/>
    </source>
</evidence>
<evidence type="ECO:0000256" key="3">
    <source>
        <dbReference type="ARBA" id="ARBA00022801"/>
    </source>
</evidence>
<dbReference type="SUPFAM" id="SSF81296">
    <property type="entry name" value="E set domains"/>
    <property type="match status" value="1"/>
</dbReference>
<protein>
    <recommendedName>
        <fullName evidence="12 13">Multifunctional fusion protein</fullName>
    </recommendedName>
    <domain>
        <recommendedName>
            <fullName evidence="12">Endoglucanase</fullName>
            <ecNumber evidence="12">3.2.1.4</ecNumber>
        </recommendedName>
    </domain>
    <domain>
        <recommendedName>
            <fullName evidence="13">Glucanase</fullName>
            <ecNumber evidence="13">3.2.1.-</ecNumber>
        </recommendedName>
    </domain>
</protein>
<feature type="domain" description="Glycoside hydrolase family 9" evidence="15">
    <location>
        <begin position="275"/>
        <end position="725"/>
    </location>
</feature>
<keyword evidence="2 12" id="KW-0732">Signal</keyword>
<dbReference type="PROSITE" id="PS00592">
    <property type="entry name" value="GH9_2"/>
    <property type="match status" value="1"/>
</dbReference>
<dbReference type="Pfam" id="PF02927">
    <property type="entry name" value="CelD_N"/>
    <property type="match status" value="1"/>
</dbReference>
<dbReference type="SUPFAM" id="SSF51989">
    <property type="entry name" value="Glycosyl hydrolases family 6, cellulases"/>
    <property type="match status" value="1"/>
</dbReference>
<accession>A0A4R8A244</accession>
<dbReference type="InterPro" id="IPR018221">
    <property type="entry name" value="Glyco_hydro_9_His_AS"/>
</dbReference>
<dbReference type="GO" id="GO:0008810">
    <property type="term" value="F:cellulase activity"/>
    <property type="evidence" value="ECO:0007669"/>
    <property type="project" value="UniProtKB-EC"/>
</dbReference>
<comment type="catalytic activity">
    <reaction evidence="12">
        <text>Endohydrolysis of (1-&gt;4)-beta-D-glucosidic linkages in cellulose, lichenin and cereal beta-D-glucans.</text>
        <dbReference type="EC" id="3.2.1.4"/>
    </reaction>
</comment>
<evidence type="ECO:0000256" key="12">
    <source>
        <dbReference type="RuleBase" id="RU361166"/>
    </source>
</evidence>
<feature type="domain" description="Cellulase Ig-like" evidence="17">
    <location>
        <begin position="183"/>
        <end position="263"/>
    </location>
</feature>
<dbReference type="SUPFAM" id="SSF49785">
    <property type="entry name" value="Galactose-binding domain-like"/>
    <property type="match status" value="1"/>
</dbReference>
<dbReference type="SUPFAM" id="SSF48208">
    <property type="entry name" value="Six-hairpin glycosidases"/>
    <property type="match status" value="1"/>
</dbReference>
<evidence type="ECO:0000256" key="1">
    <source>
        <dbReference type="ARBA" id="ARBA00007072"/>
    </source>
</evidence>
<comment type="similarity">
    <text evidence="13">Belongs to the glycosyl hydrolase family 6.</text>
</comment>
<dbReference type="InterPro" id="IPR008979">
    <property type="entry name" value="Galactose-bd-like_sf"/>
</dbReference>
<feature type="active site" evidence="11">
    <location>
        <position position="713"/>
    </location>
</feature>
<dbReference type="InterPro" id="IPR016288">
    <property type="entry name" value="Beta_cellobiohydrolase"/>
</dbReference>
<dbReference type="PANTHER" id="PTHR34876">
    <property type="match status" value="1"/>
</dbReference>
<dbReference type="Gene3D" id="1.50.10.10">
    <property type="match status" value="1"/>
</dbReference>
<keyword evidence="5" id="KW-1015">Disulfide bond</keyword>
<evidence type="ECO:0000313" key="18">
    <source>
        <dbReference type="EMBL" id="TDW23671.1"/>
    </source>
</evidence>
<dbReference type="RefSeq" id="WP_166678095.1">
    <property type="nucleotide sequence ID" value="NZ_SODF01000001.1"/>
</dbReference>
<dbReference type="Proteomes" id="UP000295447">
    <property type="component" value="Unassembled WGS sequence"/>
</dbReference>
<dbReference type="InterPro" id="IPR001701">
    <property type="entry name" value="Glyco_hydro_9"/>
</dbReference>
<dbReference type="GO" id="GO:0030245">
    <property type="term" value="P:cellulose catabolic process"/>
    <property type="evidence" value="ECO:0007669"/>
    <property type="project" value="UniProtKB-KW"/>
</dbReference>
<evidence type="ECO:0000256" key="6">
    <source>
        <dbReference type="ARBA" id="ARBA00023277"/>
    </source>
</evidence>
<dbReference type="InterPro" id="IPR012341">
    <property type="entry name" value="6hp_glycosidase-like_sf"/>
</dbReference>
<evidence type="ECO:0000256" key="7">
    <source>
        <dbReference type="ARBA" id="ARBA00023295"/>
    </source>
</evidence>
<organism evidence="18 19">
    <name type="scientific">Kribbella kalugense</name>
    <dbReference type="NCBI Taxonomy" id="2512221"/>
    <lineage>
        <taxon>Bacteria</taxon>
        <taxon>Bacillati</taxon>
        <taxon>Actinomycetota</taxon>
        <taxon>Actinomycetes</taxon>
        <taxon>Propionibacteriales</taxon>
        <taxon>Kribbellaceae</taxon>
        <taxon>Kribbella</taxon>
    </lineage>
</organism>
<dbReference type="PRINTS" id="PR00733">
    <property type="entry name" value="GLHYDRLASE6"/>
</dbReference>
<reference evidence="18 19" key="1">
    <citation type="submission" date="2019-03" db="EMBL/GenBank/DDBJ databases">
        <title>Genomic Encyclopedia of Type Strains, Phase III (KMG-III): the genomes of soil and plant-associated and newly described type strains.</title>
        <authorList>
            <person name="Whitman W."/>
        </authorList>
    </citation>
    <scope>NUCLEOTIDE SEQUENCE [LARGE SCALE GENOMIC DNA]</scope>
    <source>
        <strain evidence="18 19">VKM Ac-2570</strain>
    </source>
</reference>
<keyword evidence="19" id="KW-1185">Reference proteome</keyword>
<feature type="signal peptide" evidence="12">
    <location>
        <begin position="1"/>
        <end position="28"/>
    </location>
</feature>
<dbReference type="Pfam" id="PF00759">
    <property type="entry name" value="Glyco_hydro_9"/>
    <property type="match status" value="1"/>
</dbReference>
<dbReference type="AlphaFoldDB" id="A0A4R8A244"/>
<evidence type="ECO:0000259" key="16">
    <source>
        <dbReference type="Pfam" id="PF02018"/>
    </source>
</evidence>
<feature type="compositionally biased region" description="Polar residues" evidence="14">
    <location>
        <begin position="967"/>
        <end position="977"/>
    </location>
</feature>
<dbReference type="Gene3D" id="2.60.40.10">
    <property type="entry name" value="Immunoglobulins"/>
    <property type="match status" value="1"/>
</dbReference>
<feature type="active site" description="Proton donor" evidence="9">
    <location>
        <position position="867"/>
    </location>
</feature>
<evidence type="ECO:0000256" key="4">
    <source>
        <dbReference type="ARBA" id="ARBA00023001"/>
    </source>
</evidence>
<dbReference type="CDD" id="cd02850">
    <property type="entry name" value="E_set_Cellulase_N"/>
    <property type="match status" value="1"/>
</dbReference>
<evidence type="ECO:0000256" key="10">
    <source>
        <dbReference type="PROSITE-ProRule" id="PRU10059"/>
    </source>
</evidence>
<dbReference type="InterPro" id="IPR013783">
    <property type="entry name" value="Ig-like_fold"/>
</dbReference>
<gene>
    <name evidence="18" type="ORF">EV650_2527</name>
</gene>
<keyword evidence="7 10" id="KW-0326">Glycosidase</keyword>
<evidence type="ECO:0000256" key="2">
    <source>
        <dbReference type="ARBA" id="ARBA00022729"/>
    </source>
</evidence>
<dbReference type="InterPro" id="IPR003305">
    <property type="entry name" value="CenC_carb-bd"/>
</dbReference>
<keyword evidence="4 12" id="KW-0136">Cellulose degradation</keyword>
<feature type="active site" evidence="11">
    <location>
        <position position="704"/>
    </location>
</feature>
<evidence type="ECO:0000313" key="19">
    <source>
        <dbReference type="Proteomes" id="UP000295447"/>
    </source>
</evidence>
<feature type="region of interest" description="Disordered" evidence="14">
    <location>
        <begin position="962"/>
        <end position="986"/>
    </location>
</feature>
<dbReference type="PROSITE" id="PS00656">
    <property type="entry name" value="GLYCOSYL_HYDROL_F6_2"/>
    <property type="match status" value="1"/>
</dbReference>
<dbReference type="Pfam" id="PF01341">
    <property type="entry name" value="Glyco_hydro_6"/>
    <property type="match status" value="1"/>
</dbReference>
<dbReference type="InterPro" id="IPR033126">
    <property type="entry name" value="Glyco_hydro_9_Asp/Glu_AS"/>
</dbReference>
<evidence type="ECO:0000259" key="15">
    <source>
        <dbReference type="Pfam" id="PF00759"/>
    </source>
</evidence>